<dbReference type="CDD" id="cd00397">
    <property type="entry name" value="DNA_BRE_C"/>
    <property type="match status" value="1"/>
</dbReference>
<dbReference type="InterPro" id="IPR013762">
    <property type="entry name" value="Integrase-like_cat_sf"/>
</dbReference>
<dbReference type="RefSeq" id="WP_145238687.1">
    <property type="nucleotide sequence ID" value="NZ_VNFF01000010.1"/>
</dbReference>
<keyword evidence="1" id="KW-0229">DNA integration</keyword>
<sequence>MLTIVQSDDFKTEIQTPFCKTKSSIQLKGFPTFYEDGEYVMPINLWMNHLVNVKRAKNINSNVRAISRYWRFLKSHELSWKDFPTIKSNKPTYIFRNQDLLASVKAGELNSSTAAVYMNHIIKFYEWAYYERLINFSKENKPFEVEFVSIKTTGMLAHINRNYVVRSSDLRIRVPKRTPEQSLNPLTEDEVKLYSRALKEQSIEFQIHQLLQLMCGLRIEEACTFPAKLVKRCDPNKYHIQVSIGPHNGVLTKFGSVRTIEIPTLLMNKMHRYLISERRLKREAKADEPIAELLITNRGKPYTTNAIQRHFSLTRNYIHNELNTHFQHRTHDLRATYGTFRLASLLDEKVGLSPFDAMSLIMGWMGHKDEKTTWRYLNFINRSKASIRAVCFLDQVMESVINEHEDLS</sequence>
<dbReference type="PANTHER" id="PTHR30349:SF64">
    <property type="entry name" value="PROPHAGE INTEGRASE INTD-RELATED"/>
    <property type="match status" value="1"/>
</dbReference>
<comment type="caution">
    <text evidence="4">The sequence shown here is derived from an EMBL/GenBank/DDBJ whole genome shotgun (WGS) entry which is preliminary data.</text>
</comment>
<dbReference type="Gene3D" id="1.10.443.10">
    <property type="entry name" value="Intergrase catalytic core"/>
    <property type="match status" value="1"/>
</dbReference>
<dbReference type="InterPro" id="IPR011010">
    <property type="entry name" value="DNA_brk_join_enz"/>
</dbReference>
<proteinExistence type="predicted"/>
<evidence type="ECO:0000256" key="2">
    <source>
        <dbReference type="ARBA" id="ARBA00023172"/>
    </source>
</evidence>
<evidence type="ECO:0000313" key="4">
    <source>
        <dbReference type="EMBL" id="TVU82929.1"/>
    </source>
</evidence>
<gene>
    <name evidence="4" type="ORF">FQP85_12215</name>
</gene>
<keyword evidence="2" id="KW-0233">DNA recombination</keyword>
<keyword evidence="5" id="KW-1185">Reference proteome</keyword>
<protein>
    <submittedName>
        <fullName evidence="4">Site-specific integrase</fullName>
    </submittedName>
</protein>
<organism evidence="4 5">
    <name type="scientific">Pseudoalteromonas neustonica</name>
    <dbReference type="NCBI Taxonomy" id="1840331"/>
    <lineage>
        <taxon>Bacteria</taxon>
        <taxon>Pseudomonadati</taxon>
        <taxon>Pseudomonadota</taxon>
        <taxon>Gammaproteobacteria</taxon>
        <taxon>Alteromonadales</taxon>
        <taxon>Pseudoalteromonadaceae</taxon>
        <taxon>Pseudoalteromonas</taxon>
    </lineage>
</organism>
<dbReference type="EMBL" id="VNFF01000010">
    <property type="protein sequence ID" value="TVU82929.1"/>
    <property type="molecule type" value="Genomic_DNA"/>
</dbReference>
<evidence type="ECO:0000259" key="3">
    <source>
        <dbReference type="PROSITE" id="PS51898"/>
    </source>
</evidence>
<dbReference type="InterPro" id="IPR050090">
    <property type="entry name" value="Tyrosine_recombinase_XerCD"/>
</dbReference>
<reference evidence="4 5" key="1">
    <citation type="submission" date="2019-07" db="EMBL/GenBank/DDBJ databases">
        <title>Diversity of Bacteria from Kongsfjorden, Arctic.</title>
        <authorList>
            <person name="Yu Y."/>
        </authorList>
    </citation>
    <scope>NUCLEOTIDE SEQUENCE [LARGE SCALE GENOMIC DNA]</scope>
    <source>
        <strain evidence="4 5">SM1927</strain>
    </source>
</reference>
<dbReference type="PROSITE" id="PS51898">
    <property type="entry name" value="TYR_RECOMBINASE"/>
    <property type="match status" value="1"/>
</dbReference>
<dbReference type="PANTHER" id="PTHR30349">
    <property type="entry name" value="PHAGE INTEGRASE-RELATED"/>
    <property type="match status" value="1"/>
</dbReference>
<feature type="domain" description="Tyr recombinase" evidence="3">
    <location>
        <begin position="181"/>
        <end position="389"/>
    </location>
</feature>
<dbReference type="SUPFAM" id="SSF56349">
    <property type="entry name" value="DNA breaking-rejoining enzymes"/>
    <property type="match status" value="1"/>
</dbReference>
<evidence type="ECO:0000256" key="1">
    <source>
        <dbReference type="ARBA" id="ARBA00022908"/>
    </source>
</evidence>
<accession>A0ABY3FCY8</accession>
<dbReference type="InterPro" id="IPR002104">
    <property type="entry name" value="Integrase_catalytic"/>
</dbReference>
<evidence type="ECO:0000313" key="5">
    <source>
        <dbReference type="Proteomes" id="UP000317938"/>
    </source>
</evidence>
<dbReference type="Proteomes" id="UP000317938">
    <property type="component" value="Unassembled WGS sequence"/>
</dbReference>
<name>A0ABY3FCY8_9GAMM</name>